<protein>
    <submittedName>
        <fullName evidence="2">Uncharacterized protein</fullName>
    </submittedName>
</protein>
<name>A0A3N1UQD7_9BACT</name>
<gene>
    <name evidence="2" type="ORF">EDC27_1346</name>
</gene>
<keyword evidence="3" id="KW-1185">Reference proteome</keyword>
<reference evidence="2 3" key="1">
    <citation type="submission" date="2018-11" db="EMBL/GenBank/DDBJ databases">
        <title>Genomic Encyclopedia of Type Strains, Phase IV (KMG-IV): sequencing the most valuable type-strain genomes for metagenomic binning, comparative biology and taxonomic classification.</title>
        <authorList>
            <person name="Goeker M."/>
        </authorList>
    </citation>
    <scope>NUCLEOTIDE SEQUENCE [LARGE SCALE GENOMIC DNA]</scope>
    <source>
        <strain evidence="2 3">DSM 22027</strain>
    </source>
</reference>
<sequence>MDPQPKPPISVALYCCPFRPGLRMKSLRDTILEKIRRSVTESAPDDRFGGTLGQQGRFTRPRFAESGQEVQMRALLRNGWDSSEADCPCR</sequence>
<evidence type="ECO:0000313" key="2">
    <source>
        <dbReference type="EMBL" id="ROQ93332.1"/>
    </source>
</evidence>
<feature type="region of interest" description="Disordered" evidence="1">
    <location>
        <begin position="42"/>
        <end position="66"/>
    </location>
</feature>
<evidence type="ECO:0000313" key="3">
    <source>
        <dbReference type="Proteomes" id="UP000276223"/>
    </source>
</evidence>
<accession>A0A3N1UQD7</accession>
<evidence type="ECO:0000256" key="1">
    <source>
        <dbReference type="SAM" id="MobiDB-lite"/>
    </source>
</evidence>
<proteinExistence type="predicted"/>
<dbReference type="Proteomes" id="UP000276223">
    <property type="component" value="Unassembled WGS sequence"/>
</dbReference>
<dbReference type="EMBL" id="RJVA01000011">
    <property type="protein sequence ID" value="ROQ93332.1"/>
    <property type="molecule type" value="Genomic_DNA"/>
</dbReference>
<organism evidence="2 3">
    <name type="scientific">Desulfosoma caldarium</name>
    <dbReference type="NCBI Taxonomy" id="610254"/>
    <lineage>
        <taxon>Bacteria</taxon>
        <taxon>Pseudomonadati</taxon>
        <taxon>Thermodesulfobacteriota</taxon>
        <taxon>Syntrophobacteria</taxon>
        <taxon>Syntrophobacterales</taxon>
        <taxon>Syntrophobacteraceae</taxon>
        <taxon>Desulfosoma</taxon>
    </lineage>
</organism>
<dbReference type="AlphaFoldDB" id="A0A3N1UQD7"/>
<comment type="caution">
    <text evidence="2">The sequence shown here is derived from an EMBL/GenBank/DDBJ whole genome shotgun (WGS) entry which is preliminary data.</text>
</comment>